<evidence type="ECO:0000256" key="1">
    <source>
        <dbReference type="SAM" id="MobiDB-lite"/>
    </source>
</evidence>
<gene>
    <name evidence="3" type="ORF">KIL84_004739</name>
</gene>
<keyword evidence="4" id="KW-1185">Reference proteome</keyword>
<evidence type="ECO:0000313" key="3">
    <source>
        <dbReference type="EMBL" id="KAH1183247.1"/>
    </source>
</evidence>
<dbReference type="Proteomes" id="UP000827986">
    <property type="component" value="Unassembled WGS sequence"/>
</dbReference>
<keyword evidence="2" id="KW-0732">Signal</keyword>
<feature type="compositionally biased region" description="Acidic residues" evidence="1">
    <location>
        <begin position="57"/>
        <end position="69"/>
    </location>
</feature>
<dbReference type="EMBL" id="JAHDVG010000466">
    <property type="protein sequence ID" value="KAH1183247.1"/>
    <property type="molecule type" value="Genomic_DNA"/>
</dbReference>
<comment type="caution">
    <text evidence="3">The sequence shown here is derived from an EMBL/GenBank/DDBJ whole genome shotgun (WGS) entry which is preliminary data.</text>
</comment>
<feature type="region of interest" description="Disordered" evidence="1">
    <location>
        <begin position="40"/>
        <end position="78"/>
    </location>
</feature>
<accession>A0A9D3XNK0</accession>
<feature type="chain" id="PRO_5039314701" evidence="2">
    <location>
        <begin position="18"/>
        <end position="78"/>
    </location>
</feature>
<protein>
    <submittedName>
        <fullName evidence="3">Uncharacterized protein</fullName>
    </submittedName>
</protein>
<evidence type="ECO:0000256" key="2">
    <source>
        <dbReference type="SAM" id="SignalP"/>
    </source>
</evidence>
<organism evidence="3 4">
    <name type="scientific">Mauremys mutica</name>
    <name type="common">yellowpond turtle</name>
    <dbReference type="NCBI Taxonomy" id="74926"/>
    <lineage>
        <taxon>Eukaryota</taxon>
        <taxon>Metazoa</taxon>
        <taxon>Chordata</taxon>
        <taxon>Craniata</taxon>
        <taxon>Vertebrata</taxon>
        <taxon>Euteleostomi</taxon>
        <taxon>Archelosauria</taxon>
        <taxon>Testudinata</taxon>
        <taxon>Testudines</taxon>
        <taxon>Cryptodira</taxon>
        <taxon>Durocryptodira</taxon>
        <taxon>Testudinoidea</taxon>
        <taxon>Geoemydidae</taxon>
        <taxon>Geoemydinae</taxon>
        <taxon>Mauremys</taxon>
    </lineage>
</organism>
<reference evidence="3" key="1">
    <citation type="submission" date="2021-09" db="EMBL/GenBank/DDBJ databases">
        <title>The genome of Mauremys mutica provides insights into the evolution of semi-aquatic lifestyle.</title>
        <authorList>
            <person name="Gong S."/>
            <person name="Gao Y."/>
        </authorList>
    </citation>
    <scope>NUCLEOTIDE SEQUENCE</scope>
    <source>
        <strain evidence="3">MM-2020</strain>
        <tissue evidence="3">Muscle</tissue>
    </source>
</reference>
<feature type="signal peptide" evidence="2">
    <location>
        <begin position="1"/>
        <end position="17"/>
    </location>
</feature>
<sequence length="78" mass="8562">MGLCAWIVDLNPALCFAVNITLQLPMEGAAGSLYREADGKRVSAPTEHQAKYNPDSSDVEEMEVEEMGEQEDKAMDVD</sequence>
<evidence type="ECO:0000313" key="4">
    <source>
        <dbReference type="Proteomes" id="UP000827986"/>
    </source>
</evidence>
<name>A0A9D3XNK0_9SAUR</name>
<proteinExistence type="predicted"/>
<dbReference type="AlphaFoldDB" id="A0A9D3XNK0"/>